<dbReference type="Gene3D" id="3.40.50.1820">
    <property type="entry name" value="alpha/beta hydrolase"/>
    <property type="match status" value="1"/>
</dbReference>
<protein>
    <submittedName>
        <fullName evidence="3">Alpha/beta fold hydrolase</fullName>
    </submittedName>
</protein>
<gene>
    <name evidence="3" type="ORF">NY667_22170</name>
</gene>
<dbReference type="Pfam" id="PF00975">
    <property type="entry name" value="Thioesterase"/>
    <property type="match status" value="1"/>
</dbReference>
<dbReference type="PANTHER" id="PTHR11487">
    <property type="entry name" value="THIOESTERASE"/>
    <property type="match status" value="1"/>
</dbReference>
<accession>A0A9X4BVM4</accession>
<dbReference type="PANTHER" id="PTHR11487:SF0">
    <property type="entry name" value="S-ACYL FATTY ACID SYNTHASE THIOESTERASE, MEDIUM CHAIN"/>
    <property type="match status" value="1"/>
</dbReference>
<evidence type="ECO:0000313" key="4">
    <source>
        <dbReference type="Proteomes" id="UP001140230"/>
    </source>
</evidence>
<feature type="domain" description="Thioesterase" evidence="2">
    <location>
        <begin position="18"/>
        <end position="234"/>
    </location>
</feature>
<evidence type="ECO:0000256" key="1">
    <source>
        <dbReference type="ARBA" id="ARBA00007169"/>
    </source>
</evidence>
<keyword evidence="3" id="KW-0378">Hydrolase</keyword>
<sequence length="242" mass="26558">MSKSLLLLTPERSPTVRVLFFPYAGGNASHIRNWGSSFPRNVELLGVRYPRTSGQVARTPQSIAAEVCADVATLANVPLIFLGYSLGALVAYEVGLELSRRCIDAPVHLVAAASRAPHIPRRSPPISELTDAELIEELRRYGGTPEAVLQDKEAIAYLLPFIREDLSVAERYRHAPSHALHCPITAMAGRSDMLAEVADVAAWGEHTQGPFSFHELNGGHFFLHEDAAAVMAIIRPLTERYR</sequence>
<reference evidence="3" key="1">
    <citation type="journal article" date="2022" name="Phytopathology">
        <title>Whole genome sequencing-based tracing of a 2022 introduction and outbreak of Xanthomonas hortorum pv. pelargonii.</title>
        <authorList>
            <person name="Iruegas Bocardo F."/>
            <person name="Weisberg A.J."/>
            <person name="Riutta E.R."/>
            <person name="Kilday K.B."/>
            <person name="Bonkowski J.C."/>
            <person name="Creswell T.C."/>
            <person name="Daughtrey M."/>
            <person name="Rane K.K."/>
            <person name="Grunwald N.J."/>
            <person name="Chang J.H."/>
            <person name="Putnam M."/>
        </authorList>
    </citation>
    <scope>NUCLEOTIDE SEQUENCE</scope>
    <source>
        <strain evidence="3">22-338</strain>
    </source>
</reference>
<dbReference type="GO" id="GO:0008610">
    <property type="term" value="P:lipid biosynthetic process"/>
    <property type="evidence" value="ECO:0007669"/>
    <property type="project" value="TreeGrafter"/>
</dbReference>
<evidence type="ECO:0000259" key="2">
    <source>
        <dbReference type="Pfam" id="PF00975"/>
    </source>
</evidence>
<dbReference type="EMBL" id="JANWTP010000123">
    <property type="protein sequence ID" value="MDC8640430.1"/>
    <property type="molecule type" value="Genomic_DNA"/>
</dbReference>
<organism evidence="3 4">
    <name type="scientific">Xanthomonas hortorum pv. hederae</name>
    <dbReference type="NCBI Taxonomy" id="453603"/>
    <lineage>
        <taxon>Bacteria</taxon>
        <taxon>Pseudomonadati</taxon>
        <taxon>Pseudomonadota</taxon>
        <taxon>Gammaproteobacteria</taxon>
        <taxon>Lysobacterales</taxon>
        <taxon>Lysobacteraceae</taxon>
        <taxon>Xanthomonas</taxon>
    </lineage>
</organism>
<dbReference type="GO" id="GO:0016787">
    <property type="term" value="F:hydrolase activity"/>
    <property type="evidence" value="ECO:0007669"/>
    <property type="project" value="UniProtKB-KW"/>
</dbReference>
<dbReference type="InterPro" id="IPR001031">
    <property type="entry name" value="Thioesterase"/>
</dbReference>
<reference evidence="3" key="2">
    <citation type="submission" date="2022-08" db="EMBL/GenBank/DDBJ databases">
        <authorList>
            <person name="Iruegas-Bocardo F."/>
            <person name="Weisberg A.J."/>
            <person name="Riutta E.R."/>
            <person name="Kilday K."/>
            <person name="Bonkowski J.C."/>
            <person name="Creswell T."/>
            <person name="Daughtrey M.L."/>
            <person name="Rane K."/>
            <person name="Grunwald N.J."/>
            <person name="Chang J.H."/>
            <person name="Putnam M.L."/>
        </authorList>
    </citation>
    <scope>NUCLEOTIDE SEQUENCE</scope>
    <source>
        <strain evidence="3">22-338</strain>
    </source>
</reference>
<proteinExistence type="inferred from homology"/>
<evidence type="ECO:0000313" key="3">
    <source>
        <dbReference type="EMBL" id="MDC8640430.1"/>
    </source>
</evidence>
<dbReference type="InterPro" id="IPR029058">
    <property type="entry name" value="AB_hydrolase_fold"/>
</dbReference>
<dbReference type="RefSeq" id="WP_180968752.1">
    <property type="nucleotide sequence ID" value="NZ_CP168178.1"/>
</dbReference>
<comment type="similarity">
    <text evidence="1">Belongs to the thioesterase family.</text>
</comment>
<dbReference type="Proteomes" id="UP001140230">
    <property type="component" value="Unassembled WGS sequence"/>
</dbReference>
<dbReference type="SUPFAM" id="SSF53474">
    <property type="entry name" value="alpha/beta-Hydrolases"/>
    <property type="match status" value="1"/>
</dbReference>
<dbReference type="AlphaFoldDB" id="A0A9X4BVM4"/>
<comment type="caution">
    <text evidence="3">The sequence shown here is derived from an EMBL/GenBank/DDBJ whole genome shotgun (WGS) entry which is preliminary data.</text>
</comment>
<dbReference type="InterPro" id="IPR012223">
    <property type="entry name" value="TEII"/>
</dbReference>
<name>A0A9X4BVM4_9XANT</name>